<dbReference type="OrthoDB" id="665715at2"/>
<dbReference type="eggNOG" id="COG0484">
    <property type="taxonomic scope" value="Bacteria"/>
</dbReference>
<dbReference type="SMART" id="SM00271">
    <property type="entry name" value="DnaJ"/>
    <property type="match status" value="1"/>
</dbReference>
<dbReference type="EMBL" id="CP002542">
    <property type="protein sequence ID" value="AEA45400.1"/>
    <property type="molecule type" value="Genomic_DNA"/>
</dbReference>
<evidence type="ECO:0000313" key="3">
    <source>
        <dbReference type="EMBL" id="AEA45400.1"/>
    </source>
</evidence>
<sequence>MILSFLLSYVSNYGGVKKDELNPLVVVFLLLIPVILFGTYFFYLRYKQKHKIVHWLGKSFPISYSDFSLKEVQIVLAVAMVKRDRYLLMNKLHKMKQFSQKKYSSRELDVEEIMDVFLDSKIPVMELMEWCNKHISDFQKLETFLFLSEIALLDNQLIDKEREYLLFIIQKFTIRIQDVPDHIQSQIFDRHQNKESIKPSVFSYHSYYEVLELTKDASSQEIKTAYRKMVKKYHPDSHPHLESGEKKELAKKFQEVQEAYDTLMNA</sequence>
<evidence type="ECO:0000256" key="1">
    <source>
        <dbReference type="SAM" id="Phobius"/>
    </source>
</evidence>
<proteinExistence type="predicted"/>
<dbReference type="Proteomes" id="UP000007463">
    <property type="component" value="Chromosome"/>
</dbReference>
<feature type="transmembrane region" description="Helical" evidence="1">
    <location>
        <begin position="24"/>
        <end position="44"/>
    </location>
</feature>
<dbReference type="InterPro" id="IPR050817">
    <property type="entry name" value="DjlA_DnaK_co-chaperone"/>
</dbReference>
<dbReference type="PANTHER" id="PTHR24074">
    <property type="entry name" value="CO-CHAPERONE PROTEIN DJLA"/>
    <property type="match status" value="1"/>
</dbReference>
<protein>
    <submittedName>
        <fullName evidence="3">Heat shock protein DnaJ domain protein</fullName>
    </submittedName>
</protein>
<dbReference type="CDD" id="cd06257">
    <property type="entry name" value="DnaJ"/>
    <property type="match status" value="1"/>
</dbReference>
<organism evidence="3 4">
    <name type="scientific">Fluviicola taffensis (strain DSM 16823 / NCIMB 13979 / RW262)</name>
    <dbReference type="NCBI Taxonomy" id="755732"/>
    <lineage>
        <taxon>Bacteria</taxon>
        <taxon>Pseudomonadati</taxon>
        <taxon>Bacteroidota</taxon>
        <taxon>Flavobacteriia</taxon>
        <taxon>Flavobacteriales</taxon>
        <taxon>Crocinitomicaceae</taxon>
        <taxon>Fluviicola</taxon>
    </lineage>
</organism>
<reference evidence="4" key="2">
    <citation type="submission" date="2011-02" db="EMBL/GenBank/DDBJ databases">
        <title>The complete genome of Fluviicola taffensis DSM 16823.</title>
        <authorList>
            <consortium name="US DOE Joint Genome Institute (JGI-PGF)"/>
            <person name="Lucas S."/>
            <person name="Copeland A."/>
            <person name="Lapidus A."/>
            <person name="Bruce D."/>
            <person name="Goodwin L."/>
            <person name="Pitluck S."/>
            <person name="Kyrpides N."/>
            <person name="Mavromatis K."/>
            <person name="Ivanova N."/>
            <person name="Mikhailova N."/>
            <person name="Pagani I."/>
            <person name="Chertkov O."/>
            <person name="Detter J.C."/>
            <person name="Han C."/>
            <person name="Tapia R."/>
            <person name="Land M."/>
            <person name="Hauser L."/>
            <person name="Markowitz V."/>
            <person name="Cheng J.-F."/>
            <person name="Hugenholtz P."/>
            <person name="Woyke T."/>
            <person name="Wu D."/>
            <person name="Tindall B."/>
            <person name="Pomrenke H.G."/>
            <person name="Brambilla E."/>
            <person name="Klenk H.-P."/>
            <person name="Eisen J.A."/>
        </authorList>
    </citation>
    <scope>NUCLEOTIDE SEQUENCE [LARGE SCALE GENOMIC DNA]</scope>
    <source>
        <strain evidence="4">DSM 16823 / RW262 / RW262</strain>
    </source>
</reference>
<dbReference type="PRINTS" id="PR00625">
    <property type="entry name" value="JDOMAIN"/>
</dbReference>
<dbReference type="STRING" id="755732.Fluta_3428"/>
<keyword evidence="4" id="KW-1185">Reference proteome</keyword>
<name>F2IBS4_FLUTR</name>
<gene>
    <name evidence="3" type="ordered locus">Fluta_3428</name>
</gene>
<dbReference type="SUPFAM" id="SSF46565">
    <property type="entry name" value="Chaperone J-domain"/>
    <property type="match status" value="1"/>
</dbReference>
<keyword evidence="3" id="KW-0346">Stress response</keyword>
<evidence type="ECO:0000259" key="2">
    <source>
        <dbReference type="PROSITE" id="PS50076"/>
    </source>
</evidence>
<accession>F2IBS4</accession>
<dbReference type="HOGENOM" id="CLU_1044902_0_0_10"/>
<feature type="domain" description="J" evidence="2">
    <location>
        <begin position="206"/>
        <end position="266"/>
    </location>
</feature>
<reference evidence="3 4" key="1">
    <citation type="journal article" date="2011" name="Stand. Genomic Sci.">
        <title>Complete genome sequence of the gliding freshwater bacterium Fluviicola taffensis type strain (RW262).</title>
        <authorList>
            <person name="Woyke T."/>
            <person name="Chertkov O."/>
            <person name="Lapidus A."/>
            <person name="Nolan M."/>
            <person name="Lucas S."/>
            <person name="Del Rio T.G."/>
            <person name="Tice H."/>
            <person name="Cheng J.F."/>
            <person name="Tapia R."/>
            <person name="Han C."/>
            <person name="Goodwin L."/>
            <person name="Pitluck S."/>
            <person name="Liolios K."/>
            <person name="Pagani I."/>
            <person name="Ivanova N."/>
            <person name="Huntemann M."/>
            <person name="Mavromatis K."/>
            <person name="Mikhailova N."/>
            <person name="Pati A."/>
            <person name="Chen A."/>
            <person name="Palaniappan K."/>
            <person name="Land M."/>
            <person name="Hauser L."/>
            <person name="Brambilla E.M."/>
            <person name="Rohde M."/>
            <person name="Mwirichia R."/>
            <person name="Sikorski J."/>
            <person name="Tindall B.J."/>
            <person name="Goker M."/>
            <person name="Bristow J."/>
            <person name="Eisen J.A."/>
            <person name="Markowitz V."/>
            <person name="Hugenholtz P."/>
            <person name="Klenk H.P."/>
            <person name="Kyrpides N.C."/>
        </authorList>
    </citation>
    <scope>NUCLEOTIDE SEQUENCE [LARGE SCALE GENOMIC DNA]</scope>
    <source>
        <strain evidence="4">DSM 16823 / RW262 / RW262</strain>
    </source>
</reference>
<dbReference type="Pfam" id="PF00226">
    <property type="entry name" value="DnaJ"/>
    <property type="match status" value="1"/>
</dbReference>
<dbReference type="InterPro" id="IPR001623">
    <property type="entry name" value="DnaJ_domain"/>
</dbReference>
<keyword evidence="1" id="KW-0812">Transmembrane</keyword>
<evidence type="ECO:0000313" key="4">
    <source>
        <dbReference type="Proteomes" id="UP000007463"/>
    </source>
</evidence>
<dbReference type="PROSITE" id="PS50076">
    <property type="entry name" value="DNAJ_2"/>
    <property type="match status" value="1"/>
</dbReference>
<dbReference type="AlphaFoldDB" id="F2IBS4"/>
<dbReference type="Gene3D" id="1.10.287.110">
    <property type="entry name" value="DnaJ domain"/>
    <property type="match status" value="1"/>
</dbReference>
<keyword evidence="1" id="KW-1133">Transmembrane helix</keyword>
<dbReference type="InterPro" id="IPR036869">
    <property type="entry name" value="J_dom_sf"/>
</dbReference>
<dbReference type="RefSeq" id="WP_013688167.1">
    <property type="nucleotide sequence ID" value="NC_015321.1"/>
</dbReference>
<dbReference type="KEGG" id="fte:Fluta_3428"/>
<keyword evidence="1" id="KW-0472">Membrane</keyword>